<dbReference type="STRING" id="1071382.H2ASY8"/>
<feature type="transmembrane region" description="Helical" evidence="7">
    <location>
        <begin position="395"/>
        <end position="414"/>
    </location>
</feature>
<feature type="transmembrane region" description="Helical" evidence="7">
    <location>
        <begin position="344"/>
        <end position="374"/>
    </location>
</feature>
<keyword evidence="11" id="KW-1185">Reference proteome</keyword>
<dbReference type="eggNOG" id="ENOG502QSVZ">
    <property type="taxonomic scope" value="Eukaryota"/>
</dbReference>
<evidence type="ECO:0000256" key="3">
    <source>
        <dbReference type="ARBA" id="ARBA00022692"/>
    </source>
</evidence>
<evidence type="ECO:0000313" key="10">
    <source>
        <dbReference type="EMBL" id="CCF57488.1"/>
    </source>
</evidence>
<dbReference type="AlphaFoldDB" id="H2ASY8"/>
<dbReference type="HOGENOM" id="CLU_010226_2_0_1"/>
<accession>H2ASY8</accession>
<keyword evidence="4 8" id="KW-0732">Signal</keyword>
<feature type="transmembrane region" description="Helical" evidence="7">
    <location>
        <begin position="547"/>
        <end position="566"/>
    </location>
</feature>
<name>H2ASY8_KAZAF</name>
<feature type="transmembrane region" description="Helical" evidence="7">
    <location>
        <begin position="515"/>
        <end position="535"/>
    </location>
</feature>
<dbReference type="GO" id="GO:0055085">
    <property type="term" value="P:transmembrane transport"/>
    <property type="evidence" value="ECO:0007669"/>
    <property type="project" value="TreeGrafter"/>
</dbReference>
<evidence type="ECO:0000313" key="11">
    <source>
        <dbReference type="Proteomes" id="UP000005220"/>
    </source>
</evidence>
<dbReference type="GO" id="GO:0016020">
    <property type="term" value="C:membrane"/>
    <property type="evidence" value="ECO:0007669"/>
    <property type="project" value="UniProtKB-SubCell"/>
</dbReference>
<evidence type="ECO:0000256" key="4">
    <source>
        <dbReference type="ARBA" id="ARBA00022729"/>
    </source>
</evidence>
<dbReference type="SMART" id="SM01320">
    <property type="entry name" value="TRP_N"/>
    <property type="match status" value="1"/>
</dbReference>
<dbReference type="Pfam" id="PF14558">
    <property type="entry name" value="TRP_N"/>
    <property type="match status" value="1"/>
</dbReference>
<dbReference type="InterPro" id="IPR032800">
    <property type="entry name" value="TRP_N"/>
</dbReference>
<dbReference type="PANTHER" id="PTHR31145:SF2">
    <property type="entry name" value="FLAVIN CARRIER PROTEIN 2"/>
    <property type="match status" value="1"/>
</dbReference>
<feature type="domain" description="ML-like" evidence="9">
    <location>
        <begin position="43"/>
        <end position="185"/>
    </location>
</feature>
<dbReference type="InterPro" id="IPR040241">
    <property type="entry name" value="TRP_Flc/Pkd2-like"/>
</dbReference>
<evidence type="ECO:0000256" key="8">
    <source>
        <dbReference type="SAM" id="SignalP"/>
    </source>
</evidence>
<dbReference type="PANTHER" id="PTHR31145">
    <property type="entry name" value="INTEGRAL MEMBRANE PROTEIN (AFU_ORTHOLOGUE AFUA_7G01610)"/>
    <property type="match status" value="1"/>
</dbReference>
<evidence type="ECO:0000256" key="6">
    <source>
        <dbReference type="ARBA" id="ARBA00023136"/>
    </source>
</evidence>
<feature type="transmembrane region" description="Helical" evidence="7">
    <location>
        <begin position="426"/>
        <end position="447"/>
    </location>
</feature>
<dbReference type="KEGG" id="kaf:KAFR_0C04970"/>
<dbReference type="EMBL" id="HE650823">
    <property type="protein sequence ID" value="CCF57488.1"/>
    <property type="molecule type" value="Genomic_DNA"/>
</dbReference>
<gene>
    <name evidence="10" type="primary">KAFR0C04970</name>
    <name evidence="10" type="ORF">KAFR_0C04970</name>
</gene>
<feature type="signal peptide" evidence="8">
    <location>
        <begin position="1"/>
        <end position="21"/>
    </location>
</feature>
<feature type="transmembrane region" description="Helical" evidence="7">
    <location>
        <begin position="218"/>
        <end position="239"/>
    </location>
</feature>
<comment type="similarity">
    <text evidence="2">Belongs to the transient receptor potential (TRP) ion channel family.</text>
</comment>
<dbReference type="GeneID" id="13885406"/>
<evidence type="ECO:0000259" key="9">
    <source>
        <dbReference type="SMART" id="SM01320"/>
    </source>
</evidence>
<evidence type="ECO:0000256" key="7">
    <source>
        <dbReference type="SAM" id="Phobius"/>
    </source>
</evidence>
<organism evidence="10 11">
    <name type="scientific">Kazachstania africana (strain ATCC 22294 / BCRC 22015 / CBS 2517 / CECT 1963 / NBRC 1671 / NRRL Y-8276)</name>
    <name type="common">Yeast</name>
    <name type="synonym">Kluyveromyces africanus</name>
    <dbReference type="NCBI Taxonomy" id="1071382"/>
    <lineage>
        <taxon>Eukaryota</taxon>
        <taxon>Fungi</taxon>
        <taxon>Dikarya</taxon>
        <taxon>Ascomycota</taxon>
        <taxon>Saccharomycotina</taxon>
        <taxon>Saccharomycetes</taxon>
        <taxon>Saccharomycetales</taxon>
        <taxon>Saccharomycetaceae</taxon>
        <taxon>Kazachstania</taxon>
    </lineage>
</organism>
<protein>
    <recommendedName>
        <fullName evidence="9">ML-like domain-containing protein</fullName>
    </recommendedName>
</protein>
<dbReference type="RefSeq" id="XP_003956623.1">
    <property type="nucleotide sequence ID" value="XM_003956574.1"/>
</dbReference>
<feature type="transmembrane region" description="Helical" evidence="7">
    <location>
        <begin position="188"/>
        <end position="211"/>
    </location>
</feature>
<keyword evidence="6 7" id="KW-0472">Membrane</keyword>
<proteinExistence type="inferred from homology"/>
<dbReference type="GO" id="GO:0009272">
    <property type="term" value="P:fungal-type cell wall biogenesis"/>
    <property type="evidence" value="ECO:0007669"/>
    <property type="project" value="TreeGrafter"/>
</dbReference>
<evidence type="ECO:0000256" key="5">
    <source>
        <dbReference type="ARBA" id="ARBA00022989"/>
    </source>
</evidence>
<dbReference type="Pfam" id="PF06011">
    <property type="entry name" value="TRP"/>
    <property type="match status" value="1"/>
</dbReference>
<feature type="chain" id="PRO_5003559635" description="ML-like domain-containing protein" evidence="8">
    <location>
        <begin position="22"/>
        <end position="572"/>
    </location>
</feature>
<dbReference type="Proteomes" id="UP000005220">
    <property type="component" value="Chromosome 3"/>
</dbReference>
<comment type="subcellular location">
    <subcellularLocation>
        <location evidence="1">Membrane</location>
        <topology evidence="1">Multi-pass membrane protein</topology>
    </subcellularLocation>
</comment>
<sequence>MHYYRLIVFTIILFSVVTCYGEHVADSTERQHAELSKAALSNDMLQIYSSKLCMDNSMLTINHLHTVLYPKLGTLEYNIDGNVTLQEKVILKTVISVYGLAIISRQIDLCSLNQKGICPLRPGRIDIKGTYKIPQNVIEKIPKPIFVIPNLDLEVDFLLYNHGDTELLKELACVQVHVTNNKTVTNVYAFWITAALSISILLASIYALCWGYTLTNTYLLFTVYTLFAHIQGTAMLRMLTLPIISSMVQSWIINYQWSLGTIPSRYVQGVADWYVLATSTYPFNHMEAASFINPERYRLSSDETLNVKAEEIDTNKITLMASETMKYLGAHRYAFREDFISSNIFVTSIITLASLIVVTLIFLNAVIISINIMIKIPHNSKFNYIGFLGRNYTRIIKANLFRVLLILFPPIVLISVSEFNCKSSPALLVDAVVIFAIALLLLLYAVYRLFIQARKSKRTYGTVKYSLFVDDQFVAKYGLLFLQFKSSCYWWLLVQVVYGFAKPFSISMSLFNGKLGVTALFVTELIYSLCSYIFQPYISHRMNQVHFLVHGVTVLHLFFFFFLLTLSRHLKS</sequence>
<evidence type="ECO:0000256" key="2">
    <source>
        <dbReference type="ARBA" id="ARBA00010642"/>
    </source>
</evidence>
<reference evidence="10 11" key="1">
    <citation type="journal article" date="2011" name="Proc. Natl. Acad. Sci. U.S.A.">
        <title>Evolutionary erosion of yeast sex chromosomes by mating-type switching accidents.</title>
        <authorList>
            <person name="Gordon J.L."/>
            <person name="Armisen D."/>
            <person name="Proux-Wera E."/>
            <person name="Oheigeartaigh S.S."/>
            <person name="Byrne K.P."/>
            <person name="Wolfe K.H."/>
        </authorList>
    </citation>
    <scope>NUCLEOTIDE SEQUENCE [LARGE SCALE GENOMIC DNA]</scope>
    <source>
        <strain evidence="11">ATCC 22294 / BCRC 22015 / CBS 2517 / CECT 1963 / NBRC 1671 / NRRL Y-8276</strain>
    </source>
</reference>
<dbReference type="InterPro" id="IPR010308">
    <property type="entry name" value="TRP_C"/>
</dbReference>
<evidence type="ECO:0000256" key="1">
    <source>
        <dbReference type="ARBA" id="ARBA00004141"/>
    </source>
</evidence>
<dbReference type="InParanoid" id="H2ASY8"/>
<keyword evidence="5 7" id="KW-1133">Transmembrane helix</keyword>
<keyword evidence="3 7" id="KW-0812">Transmembrane</keyword>